<dbReference type="EMBL" id="OOIL02006851">
    <property type="protein sequence ID" value="VFR03031.1"/>
    <property type="molecule type" value="Genomic_DNA"/>
</dbReference>
<protein>
    <submittedName>
        <fullName evidence="1">Uncharacterized protein</fullName>
    </submittedName>
</protein>
<name>A0A484NPA8_9ASTE</name>
<proteinExistence type="predicted"/>
<evidence type="ECO:0000313" key="1">
    <source>
        <dbReference type="EMBL" id="VFR03031.1"/>
    </source>
</evidence>
<dbReference type="AlphaFoldDB" id="A0A484NPA8"/>
<feature type="non-terminal residue" evidence="1">
    <location>
        <position position="51"/>
    </location>
</feature>
<organism evidence="1 2">
    <name type="scientific">Cuscuta campestris</name>
    <dbReference type="NCBI Taxonomy" id="132261"/>
    <lineage>
        <taxon>Eukaryota</taxon>
        <taxon>Viridiplantae</taxon>
        <taxon>Streptophyta</taxon>
        <taxon>Embryophyta</taxon>
        <taxon>Tracheophyta</taxon>
        <taxon>Spermatophyta</taxon>
        <taxon>Magnoliopsida</taxon>
        <taxon>eudicotyledons</taxon>
        <taxon>Gunneridae</taxon>
        <taxon>Pentapetalae</taxon>
        <taxon>asterids</taxon>
        <taxon>lamiids</taxon>
        <taxon>Solanales</taxon>
        <taxon>Convolvulaceae</taxon>
        <taxon>Cuscuteae</taxon>
        <taxon>Cuscuta</taxon>
        <taxon>Cuscuta subgen. Grammica</taxon>
        <taxon>Cuscuta sect. Cleistogrammica</taxon>
    </lineage>
</organism>
<sequence length="51" mass="5957">MELVTQWDNVQAFKEELYYASVDGHDAKKRVFGVGKMSKTMRHMLPLNRLS</sequence>
<keyword evidence="2" id="KW-1185">Reference proteome</keyword>
<reference evidence="1 2" key="1">
    <citation type="submission" date="2018-04" db="EMBL/GenBank/DDBJ databases">
        <authorList>
            <person name="Vogel A."/>
        </authorList>
    </citation>
    <scope>NUCLEOTIDE SEQUENCE [LARGE SCALE GENOMIC DNA]</scope>
</reference>
<accession>A0A484NPA8</accession>
<dbReference type="Proteomes" id="UP000595140">
    <property type="component" value="Unassembled WGS sequence"/>
</dbReference>
<gene>
    <name evidence="1" type="ORF">CCAM_LOCUS44806</name>
</gene>
<evidence type="ECO:0000313" key="2">
    <source>
        <dbReference type="Proteomes" id="UP000595140"/>
    </source>
</evidence>